<dbReference type="AlphaFoldDB" id="A0A1Q5U1A1"/>
<comment type="similarity">
    <text evidence="2">Belongs to the bacterial solute-binding protein 5 family.</text>
</comment>
<dbReference type="InterPro" id="IPR039424">
    <property type="entry name" value="SBP_5"/>
</dbReference>
<evidence type="ECO:0000313" key="7">
    <source>
        <dbReference type="Proteomes" id="UP000186277"/>
    </source>
</evidence>
<dbReference type="Gene3D" id="3.90.76.10">
    <property type="entry name" value="Dipeptide-binding Protein, Domain 1"/>
    <property type="match status" value="1"/>
</dbReference>
<evidence type="ECO:0000256" key="3">
    <source>
        <dbReference type="ARBA" id="ARBA00022448"/>
    </source>
</evidence>
<feature type="domain" description="Solute-binding protein family 5" evidence="5">
    <location>
        <begin position="88"/>
        <end position="466"/>
    </location>
</feature>
<organism evidence="6 7">
    <name type="scientific">Xenorhabdus thuongxuanensis</name>
    <dbReference type="NCBI Taxonomy" id="1873484"/>
    <lineage>
        <taxon>Bacteria</taxon>
        <taxon>Pseudomonadati</taxon>
        <taxon>Pseudomonadota</taxon>
        <taxon>Gammaproteobacteria</taxon>
        <taxon>Enterobacterales</taxon>
        <taxon>Morganellaceae</taxon>
        <taxon>Xenorhabdus</taxon>
    </lineage>
</organism>
<dbReference type="SUPFAM" id="SSF53850">
    <property type="entry name" value="Periplasmic binding protein-like II"/>
    <property type="match status" value="1"/>
</dbReference>
<gene>
    <name evidence="6" type="ORF">Xentx_02201</name>
</gene>
<proteinExistence type="inferred from homology"/>
<dbReference type="PIRSF" id="PIRSF002741">
    <property type="entry name" value="MppA"/>
    <property type="match status" value="1"/>
</dbReference>
<evidence type="ECO:0000256" key="2">
    <source>
        <dbReference type="ARBA" id="ARBA00005695"/>
    </source>
</evidence>
<dbReference type="GO" id="GO:0015833">
    <property type="term" value="P:peptide transport"/>
    <property type="evidence" value="ECO:0007669"/>
    <property type="project" value="TreeGrafter"/>
</dbReference>
<dbReference type="FunFam" id="3.10.105.10:FF:000001">
    <property type="entry name" value="Oligopeptide ABC transporter, oligopeptide-binding protein"/>
    <property type="match status" value="1"/>
</dbReference>
<keyword evidence="3" id="KW-0813">Transport</keyword>
<evidence type="ECO:0000259" key="5">
    <source>
        <dbReference type="Pfam" id="PF00496"/>
    </source>
</evidence>
<dbReference type="OrthoDB" id="9801912at2"/>
<accession>A0A1Q5U1A1</accession>
<dbReference type="GO" id="GO:0030288">
    <property type="term" value="C:outer membrane-bounded periplasmic space"/>
    <property type="evidence" value="ECO:0007669"/>
    <property type="project" value="TreeGrafter"/>
</dbReference>
<comment type="subcellular location">
    <subcellularLocation>
        <location evidence="1">Cell envelope</location>
    </subcellularLocation>
</comment>
<keyword evidence="4" id="KW-0732">Signal</keyword>
<dbReference type="GO" id="GO:1904680">
    <property type="term" value="F:peptide transmembrane transporter activity"/>
    <property type="evidence" value="ECO:0007669"/>
    <property type="project" value="TreeGrafter"/>
</dbReference>
<comment type="caution">
    <text evidence="6">The sequence shown here is derived from an EMBL/GenBank/DDBJ whole genome shotgun (WGS) entry which is preliminary data.</text>
</comment>
<dbReference type="FunFam" id="3.90.76.10:FF:000001">
    <property type="entry name" value="Oligopeptide ABC transporter substrate-binding protein"/>
    <property type="match status" value="1"/>
</dbReference>
<dbReference type="Pfam" id="PF00496">
    <property type="entry name" value="SBP_bac_5"/>
    <property type="match status" value="1"/>
</dbReference>
<evidence type="ECO:0000256" key="1">
    <source>
        <dbReference type="ARBA" id="ARBA00004196"/>
    </source>
</evidence>
<dbReference type="InterPro" id="IPR000914">
    <property type="entry name" value="SBP_5_dom"/>
</dbReference>
<dbReference type="PROSITE" id="PS01040">
    <property type="entry name" value="SBP_BACTERIAL_5"/>
    <property type="match status" value="1"/>
</dbReference>
<sequence>MKRIITKKIKHSTMKVTFYLVGFILGNVNSSYAAVIPSGTQLAEKQEIVRNNGPEPVSLDVHKVESNELNIIHDFFDGLVYTDRKGNIEPRLAESWETQDSQTWLFHLRKNAKWSDGSIITAHDVVFSWQRLIDPTVGSPYSSYLGTAHVINADAILKGRKKPEELGVRALDDFTLEIKLEKPVVYLLKMLTHPILVPVNEKVIKKYGDEWIRPEHFVSSGAFKLSEWKVNEKVIGIRNHYYWDDKNTVINKVTYLAINSEKADLNRYLAGEIDITHTIHADSFMTLKKKLSDQININPMLSSYFYVFNTKKAPFNDARVRQALNLAIDREIISYKVLGMGQLPAYNILPPNIGNIRLELPRYASWTQEQRIQEAKKLLSEAGFNEKNPLKFDLLYNTKELHKKLAIAISSMWKKNINVEATLQNQEWKVMLDNMHQGKFDVVRYAWTAEYNNPMSFFGIFLAGNSQNISQYENNKFFQTVIKAGETNDIDYYQQAMNILNEDTPIIPIYYYVSNRLVKPHVGGFYVTPMDYVSTKDLYIIKH</sequence>
<dbReference type="InterPro" id="IPR030678">
    <property type="entry name" value="Peptide/Ni-bd"/>
</dbReference>
<dbReference type="InterPro" id="IPR023765">
    <property type="entry name" value="SBP_5_CS"/>
</dbReference>
<protein>
    <submittedName>
        <fullName evidence="6">Periplasmic murein peptide-binding protein</fullName>
    </submittedName>
</protein>
<dbReference type="GO" id="GO:0043190">
    <property type="term" value="C:ATP-binding cassette (ABC) transporter complex"/>
    <property type="evidence" value="ECO:0007669"/>
    <property type="project" value="InterPro"/>
</dbReference>
<reference evidence="6 7" key="1">
    <citation type="submission" date="2016-09" db="EMBL/GenBank/DDBJ databases">
        <title>Xenorhabdus thuongxuanensis sp. nov. and Xenorhabdus eapokensis sp. nov., isolated from Steinernema species.</title>
        <authorList>
            <person name="Kaempfer P."/>
            <person name="Tobias N.J."/>
            <person name="Phan Ke L."/>
            <person name="Bode H.B."/>
            <person name="Glaeser S.P."/>
        </authorList>
    </citation>
    <scope>NUCLEOTIDE SEQUENCE [LARGE SCALE GENOMIC DNA]</scope>
    <source>
        <strain evidence="6 7">30TX1</strain>
    </source>
</reference>
<dbReference type="EMBL" id="MKGR01000014">
    <property type="protein sequence ID" value="OKP06231.1"/>
    <property type="molecule type" value="Genomic_DNA"/>
</dbReference>
<keyword evidence="7" id="KW-1185">Reference proteome</keyword>
<dbReference type="RefSeq" id="WP_074020273.1">
    <property type="nucleotide sequence ID" value="NZ_CAWMWP010000037.1"/>
</dbReference>
<dbReference type="Proteomes" id="UP000186277">
    <property type="component" value="Unassembled WGS sequence"/>
</dbReference>
<dbReference type="PANTHER" id="PTHR30290:SF10">
    <property type="entry name" value="PERIPLASMIC OLIGOPEPTIDE-BINDING PROTEIN-RELATED"/>
    <property type="match status" value="1"/>
</dbReference>
<dbReference type="Gene3D" id="3.10.105.10">
    <property type="entry name" value="Dipeptide-binding Protein, Domain 3"/>
    <property type="match status" value="1"/>
</dbReference>
<dbReference type="Gene3D" id="3.40.190.10">
    <property type="entry name" value="Periplasmic binding protein-like II"/>
    <property type="match status" value="1"/>
</dbReference>
<dbReference type="CDD" id="cd08504">
    <property type="entry name" value="PBP2_OppA"/>
    <property type="match status" value="1"/>
</dbReference>
<dbReference type="PANTHER" id="PTHR30290">
    <property type="entry name" value="PERIPLASMIC BINDING COMPONENT OF ABC TRANSPORTER"/>
    <property type="match status" value="1"/>
</dbReference>
<evidence type="ECO:0000313" key="6">
    <source>
        <dbReference type="EMBL" id="OKP06231.1"/>
    </source>
</evidence>
<evidence type="ECO:0000256" key="4">
    <source>
        <dbReference type="ARBA" id="ARBA00022729"/>
    </source>
</evidence>
<name>A0A1Q5U1A1_9GAMM</name>